<keyword evidence="7" id="KW-1185">Reference proteome</keyword>
<name>A0A812ND91_SYMPI</name>
<dbReference type="PANTHER" id="PTHR22906">
    <property type="entry name" value="PROPERDIN"/>
    <property type="match status" value="1"/>
</dbReference>
<feature type="non-terminal residue" evidence="6">
    <location>
        <position position="1"/>
    </location>
</feature>
<feature type="non-terminal residue" evidence="6">
    <location>
        <position position="157"/>
    </location>
</feature>
<evidence type="ECO:0000256" key="2">
    <source>
        <dbReference type="ARBA" id="ARBA00022737"/>
    </source>
</evidence>
<keyword evidence="1" id="KW-0732">Signal</keyword>
<evidence type="ECO:0000256" key="3">
    <source>
        <dbReference type="ARBA" id="ARBA00023157"/>
    </source>
</evidence>
<keyword evidence="4" id="KW-0325">Glycoprotein</keyword>
<evidence type="ECO:0000256" key="4">
    <source>
        <dbReference type="ARBA" id="ARBA00023180"/>
    </source>
</evidence>
<protein>
    <submittedName>
        <fullName evidence="6">HMCN1 protein</fullName>
    </submittedName>
</protein>
<keyword evidence="2" id="KW-0677">Repeat</keyword>
<dbReference type="EMBL" id="CAJNIZ010009993">
    <property type="protein sequence ID" value="CAE7291733.1"/>
    <property type="molecule type" value="Genomic_DNA"/>
</dbReference>
<dbReference type="SMART" id="SM00209">
    <property type="entry name" value="TSP1"/>
    <property type="match status" value="1"/>
</dbReference>
<dbReference type="AlphaFoldDB" id="A0A812ND91"/>
<accession>A0A812ND91</accession>
<gene>
    <name evidence="6" type="primary">HMCN1</name>
    <name evidence="6" type="ORF">SPIL2461_LOCUS6549</name>
</gene>
<dbReference type="InterPro" id="IPR044004">
    <property type="entry name" value="TSP1_spondin_dom"/>
</dbReference>
<comment type="caution">
    <text evidence="6">The sequence shown here is derived from an EMBL/GenBank/DDBJ whole genome shotgun (WGS) entry which is preliminary data.</text>
</comment>
<sequence length="157" mass="17021">VAAQIWHGFASAAHQGRLTPLQATVSEDGGIKMAADPSPAPANPQLFRREVEPDDGVRPEDELAGVDDVEQLTRNREVAGWGSRRRRRAIPCAWGGWTGWSNCNKACGTGETSRTRKISVQPQHGGKACSGADRETKKCNTHACPINCAWGSWTSWV</sequence>
<evidence type="ECO:0000313" key="7">
    <source>
        <dbReference type="Proteomes" id="UP000649617"/>
    </source>
</evidence>
<feature type="domain" description="Spondin-like TSP1" evidence="5">
    <location>
        <begin position="92"/>
        <end position="144"/>
    </location>
</feature>
<keyword evidence="3" id="KW-1015">Disulfide bond</keyword>
<dbReference type="InterPro" id="IPR000884">
    <property type="entry name" value="TSP1_rpt"/>
</dbReference>
<dbReference type="SUPFAM" id="SSF82895">
    <property type="entry name" value="TSP-1 type 1 repeat"/>
    <property type="match status" value="1"/>
</dbReference>
<dbReference type="Proteomes" id="UP000649617">
    <property type="component" value="Unassembled WGS sequence"/>
</dbReference>
<dbReference type="PROSITE" id="PS50092">
    <property type="entry name" value="TSP1"/>
    <property type="match status" value="1"/>
</dbReference>
<evidence type="ECO:0000259" key="5">
    <source>
        <dbReference type="Pfam" id="PF19028"/>
    </source>
</evidence>
<dbReference type="InterPro" id="IPR052065">
    <property type="entry name" value="Compl_asym_regulator"/>
</dbReference>
<proteinExistence type="predicted"/>
<dbReference type="InterPro" id="IPR036383">
    <property type="entry name" value="TSP1_rpt_sf"/>
</dbReference>
<organism evidence="6 7">
    <name type="scientific">Symbiodinium pilosum</name>
    <name type="common">Dinoflagellate</name>
    <dbReference type="NCBI Taxonomy" id="2952"/>
    <lineage>
        <taxon>Eukaryota</taxon>
        <taxon>Sar</taxon>
        <taxon>Alveolata</taxon>
        <taxon>Dinophyceae</taxon>
        <taxon>Suessiales</taxon>
        <taxon>Symbiodiniaceae</taxon>
        <taxon>Symbiodinium</taxon>
    </lineage>
</organism>
<dbReference type="FunFam" id="2.20.100.10:FF:000001">
    <property type="entry name" value="semaphorin-5A isoform X1"/>
    <property type="match status" value="1"/>
</dbReference>
<dbReference type="Gene3D" id="2.20.100.10">
    <property type="entry name" value="Thrombospondin type-1 (TSP1) repeat"/>
    <property type="match status" value="1"/>
</dbReference>
<evidence type="ECO:0000313" key="6">
    <source>
        <dbReference type="EMBL" id="CAE7291733.1"/>
    </source>
</evidence>
<evidence type="ECO:0000256" key="1">
    <source>
        <dbReference type="ARBA" id="ARBA00022729"/>
    </source>
</evidence>
<dbReference type="Pfam" id="PF19028">
    <property type="entry name" value="TSP1_spondin"/>
    <property type="match status" value="1"/>
</dbReference>
<reference evidence="6" key="1">
    <citation type="submission" date="2021-02" db="EMBL/GenBank/DDBJ databases">
        <authorList>
            <person name="Dougan E. K."/>
            <person name="Rhodes N."/>
            <person name="Thang M."/>
            <person name="Chan C."/>
        </authorList>
    </citation>
    <scope>NUCLEOTIDE SEQUENCE</scope>
</reference>
<dbReference type="OrthoDB" id="98591at2759"/>